<name>A0A5B7K9C3_PORTR</name>
<gene>
    <name evidence="2" type="ORF">E2C01_096764</name>
</gene>
<evidence type="ECO:0000256" key="1">
    <source>
        <dbReference type="SAM" id="Phobius"/>
    </source>
</evidence>
<evidence type="ECO:0000313" key="3">
    <source>
        <dbReference type="Proteomes" id="UP000324222"/>
    </source>
</evidence>
<keyword evidence="1" id="KW-1133">Transmembrane helix</keyword>
<accession>A0A5B7K9C3</accession>
<reference evidence="2 3" key="1">
    <citation type="submission" date="2019-05" db="EMBL/GenBank/DDBJ databases">
        <title>Another draft genome of Portunus trituberculatus and its Hox gene families provides insights of decapod evolution.</title>
        <authorList>
            <person name="Jeong J.-H."/>
            <person name="Song I."/>
            <person name="Kim S."/>
            <person name="Choi T."/>
            <person name="Kim D."/>
            <person name="Ryu S."/>
            <person name="Kim W."/>
        </authorList>
    </citation>
    <scope>NUCLEOTIDE SEQUENCE [LARGE SCALE GENOMIC DNA]</scope>
    <source>
        <tissue evidence="2">Muscle</tissue>
    </source>
</reference>
<dbReference type="AlphaFoldDB" id="A0A5B7K9C3"/>
<organism evidence="2 3">
    <name type="scientific">Portunus trituberculatus</name>
    <name type="common">Swimming crab</name>
    <name type="synonym">Neptunus trituberculatus</name>
    <dbReference type="NCBI Taxonomy" id="210409"/>
    <lineage>
        <taxon>Eukaryota</taxon>
        <taxon>Metazoa</taxon>
        <taxon>Ecdysozoa</taxon>
        <taxon>Arthropoda</taxon>
        <taxon>Crustacea</taxon>
        <taxon>Multicrustacea</taxon>
        <taxon>Malacostraca</taxon>
        <taxon>Eumalacostraca</taxon>
        <taxon>Eucarida</taxon>
        <taxon>Decapoda</taxon>
        <taxon>Pleocyemata</taxon>
        <taxon>Brachyura</taxon>
        <taxon>Eubrachyura</taxon>
        <taxon>Portunoidea</taxon>
        <taxon>Portunidae</taxon>
        <taxon>Portuninae</taxon>
        <taxon>Portunus</taxon>
    </lineage>
</organism>
<feature type="transmembrane region" description="Helical" evidence="1">
    <location>
        <begin position="62"/>
        <end position="83"/>
    </location>
</feature>
<protein>
    <submittedName>
        <fullName evidence="2">Uncharacterized protein</fullName>
    </submittedName>
</protein>
<dbReference type="EMBL" id="VSRR010126300">
    <property type="protein sequence ID" value="MPD01245.1"/>
    <property type="molecule type" value="Genomic_DNA"/>
</dbReference>
<sequence>MDVISDSNQKVNSMLPCSVPSCSPLPPPCLSPLFASPPVHPPLHHYPASLLPSGGLDFSPSWIFSFMLPFPVLATIASAVLNYPSKAPSKR</sequence>
<keyword evidence="3" id="KW-1185">Reference proteome</keyword>
<comment type="caution">
    <text evidence="2">The sequence shown here is derived from an EMBL/GenBank/DDBJ whole genome shotgun (WGS) entry which is preliminary data.</text>
</comment>
<evidence type="ECO:0000313" key="2">
    <source>
        <dbReference type="EMBL" id="MPD01245.1"/>
    </source>
</evidence>
<dbReference type="Proteomes" id="UP000324222">
    <property type="component" value="Unassembled WGS sequence"/>
</dbReference>
<proteinExistence type="predicted"/>
<keyword evidence="1" id="KW-0812">Transmembrane</keyword>
<keyword evidence="1" id="KW-0472">Membrane</keyword>